<name>A0A9P8G3P6_AURME</name>
<protein>
    <submittedName>
        <fullName evidence="1">Uncharacterized protein</fullName>
    </submittedName>
</protein>
<feature type="non-terminal residue" evidence="1">
    <location>
        <position position="1"/>
    </location>
</feature>
<accession>A0A9P8G3P6</accession>
<reference evidence="1" key="1">
    <citation type="journal article" date="2021" name="J Fungi (Basel)">
        <title>Virulence traits and population genomics of the black yeast Aureobasidium melanogenum.</title>
        <authorList>
            <person name="Cernosa A."/>
            <person name="Sun X."/>
            <person name="Gostincar C."/>
            <person name="Fang C."/>
            <person name="Gunde-Cimerman N."/>
            <person name="Song Z."/>
        </authorList>
    </citation>
    <scope>NUCLEOTIDE SEQUENCE</scope>
    <source>
        <strain evidence="1">EXF-9298</strain>
    </source>
</reference>
<comment type="caution">
    <text evidence="1">The sequence shown here is derived from an EMBL/GenBank/DDBJ whole genome shotgun (WGS) entry which is preliminary data.</text>
</comment>
<reference evidence="1" key="2">
    <citation type="submission" date="2021-08" db="EMBL/GenBank/DDBJ databases">
        <authorList>
            <person name="Gostincar C."/>
            <person name="Sun X."/>
            <person name="Song Z."/>
            <person name="Gunde-Cimerman N."/>
        </authorList>
    </citation>
    <scope>NUCLEOTIDE SEQUENCE</scope>
    <source>
        <strain evidence="1">EXF-9298</strain>
    </source>
</reference>
<dbReference type="SUPFAM" id="SSF52047">
    <property type="entry name" value="RNI-like"/>
    <property type="match status" value="1"/>
</dbReference>
<evidence type="ECO:0000313" key="2">
    <source>
        <dbReference type="Proteomes" id="UP000729357"/>
    </source>
</evidence>
<organism evidence="1 2">
    <name type="scientific">Aureobasidium melanogenum</name>
    <name type="common">Aureobasidium pullulans var. melanogenum</name>
    <dbReference type="NCBI Taxonomy" id="46634"/>
    <lineage>
        <taxon>Eukaryota</taxon>
        <taxon>Fungi</taxon>
        <taxon>Dikarya</taxon>
        <taxon>Ascomycota</taxon>
        <taxon>Pezizomycotina</taxon>
        <taxon>Dothideomycetes</taxon>
        <taxon>Dothideomycetidae</taxon>
        <taxon>Dothideales</taxon>
        <taxon>Saccotheciaceae</taxon>
        <taxon>Aureobasidium</taxon>
    </lineage>
</organism>
<proteinExistence type="predicted"/>
<sequence length="190" mass="21728">MCFGNHLLMLYPSDYANTSIFPCLRTLTALEFLYLKFHNKILRDEDLAHLAPLKQLQFLELSDDQAREKMSFGQTLKFRMMVPCHFMESHPELLSDKWDVGTYFRHRSCRQQYLDFSHNSAKEDRASAVAALGHGCNKLTSLTLSGAYVLVSLRDETGVIFFCLRELEIGNVTANLLWVDEAAECVSIPL</sequence>
<dbReference type="Gene3D" id="3.80.10.10">
    <property type="entry name" value="Ribonuclease Inhibitor"/>
    <property type="match status" value="1"/>
</dbReference>
<dbReference type="InterPro" id="IPR032675">
    <property type="entry name" value="LRR_dom_sf"/>
</dbReference>
<gene>
    <name evidence="1" type="ORF">KCU98_g1946</name>
</gene>
<dbReference type="Proteomes" id="UP000729357">
    <property type="component" value="Unassembled WGS sequence"/>
</dbReference>
<dbReference type="AlphaFoldDB" id="A0A9P8G3P6"/>
<evidence type="ECO:0000313" key="1">
    <source>
        <dbReference type="EMBL" id="KAG9989364.1"/>
    </source>
</evidence>
<keyword evidence="2" id="KW-1185">Reference proteome</keyword>
<dbReference type="EMBL" id="JAHFXS010000088">
    <property type="protein sequence ID" value="KAG9989364.1"/>
    <property type="molecule type" value="Genomic_DNA"/>
</dbReference>